<accession>A0A448L4M9</accession>
<organism evidence="1 2">
    <name type="scientific">Segatella oris</name>
    <dbReference type="NCBI Taxonomy" id="28135"/>
    <lineage>
        <taxon>Bacteria</taxon>
        <taxon>Pseudomonadati</taxon>
        <taxon>Bacteroidota</taxon>
        <taxon>Bacteroidia</taxon>
        <taxon>Bacteroidales</taxon>
        <taxon>Prevotellaceae</taxon>
        <taxon>Segatella</taxon>
    </lineage>
</organism>
<name>A0A448L4M9_9BACT</name>
<dbReference type="KEGG" id="poc:NCTC13071_00921"/>
<dbReference type="EMBL" id="LR134384">
    <property type="protein sequence ID" value="VEH14935.1"/>
    <property type="molecule type" value="Genomic_DNA"/>
</dbReference>
<evidence type="ECO:0000313" key="2">
    <source>
        <dbReference type="Proteomes" id="UP000274578"/>
    </source>
</evidence>
<dbReference type="AlphaFoldDB" id="A0A448L4M9"/>
<gene>
    <name evidence="1" type="ORF">NCTC13071_00921</name>
</gene>
<proteinExistence type="predicted"/>
<evidence type="ECO:0000313" key="1">
    <source>
        <dbReference type="EMBL" id="VEH14935.1"/>
    </source>
</evidence>
<protein>
    <submittedName>
        <fullName evidence="1">Uncharacterized protein</fullName>
    </submittedName>
</protein>
<sequence>MKSHECNAQSKADYTIICLRLCRFLYHFIGLKLPEILQELVLSNLLHYVFKACFLVNNINKVARSPPSFYNITHQFLARLGIYNELCATLLNDTTDEDICRRHELYAAQ</sequence>
<dbReference type="Proteomes" id="UP000274578">
    <property type="component" value="Chromosome 1"/>
</dbReference>
<reference evidence="1 2" key="1">
    <citation type="submission" date="2018-12" db="EMBL/GenBank/DDBJ databases">
        <authorList>
            <consortium name="Pathogen Informatics"/>
        </authorList>
    </citation>
    <scope>NUCLEOTIDE SEQUENCE [LARGE SCALE GENOMIC DNA]</scope>
    <source>
        <strain evidence="1 2">NCTC13071</strain>
    </source>
</reference>